<dbReference type="SUPFAM" id="SSF52172">
    <property type="entry name" value="CheY-like"/>
    <property type="match status" value="1"/>
</dbReference>
<dbReference type="Pfam" id="PF00072">
    <property type="entry name" value="Response_reg"/>
    <property type="match status" value="1"/>
</dbReference>
<dbReference type="SMART" id="SM00448">
    <property type="entry name" value="REC"/>
    <property type="match status" value="1"/>
</dbReference>
<reference evidence="6 7" key="1">
    <citation type="journal article" date="2009" name="PLoS Genet.">
        <title>Localized plasticity in the streamlined genomes of vinyl chloride respiring Dehalococcoides.</title>
        <authorList>
            <person name="McMurdie P.J."/>
            <person name="Behrens S.F."/>
            <person name="Muller J.A."/>
            <person name="Goke J."/>
            <person name="Ritalahti K.M."/>
            <person name="Wagner R."/>
            <person name="Goltsman E."/>
            <person name="Lapidus A."/>
            <person name="Holmes S."/>
            <person name="Loffler F.E."/>
            <person name="Spormann A.M."/>
        </authorList>
    </citation>
    <scope>NUCLEOTIDE SEQUENCE [LARGE SCALE GENOMIC DNA]</scope>
    <source>
        <strain evidence="6 7">VS</strain>
    </source>
</reference>
<dbReference type="CDD" id="cd17535">
    <property type="entry name" value="REC_NarL-like"/>
    <property type="match status" value="1"/>
</dbReference>
<dbReference type="Gene3D" id="3.40.50.2300">
    <property type="match status" value="1"/>
</dbReference>
<evidence type="ECO:0000256" key="3">
    <source>
        <dbReference type="PROSITE-ProRule" id="PRU00169"/>
    </source>
</evidence>
<feature type="domain" description="HTH luxR-type" evidence="4">
    <location>
        <begin position="171"/>
        <end position="236"/>
    </location>
</feature>
<evidence type="ECO:0000259" key="4">
    <source>
        <dbReference type="PROSITE" id="PS50043"/>
    </source>
</evidence>
<dbReference type="InterPro" id="IPR058245">
    <property type="entry name" value="NreC/VraR/RcsB-like_REC"/>
</dbReference>
<dbReference type="PANTHER" id="PTHR43214">
    <property type="entry name" value="TWO-COMPONENT RESPONSE REGULATOR"/>
    <property type="match status" value="1"/>
</dbReference>
<dbReference type="KEGG" id="dev:DhcVS_1373"/>
<gene>
    <name evidence="6" type="primary">rdhD</name>
    <name evidence="6" type="ordered locus">DhcVS_1373</name>
</gene>
<name>D2BJH2_DEHMV</name>
<dbReference type="RefSeq" id="WP_012882609.1">
    <property type="nucleotide sequence ID" value="NC_013552.1"/>
</dbReference>
<feature type="domain" description="Response regulatory" evidence="5">
    <location>
        <begin position="21"/>
        <end position="139"/>
    </location>
</feature>
<dbReference type="SUPFAM" id="SSF46894">
    <property type="entry name" value="C-terminal effector domain of the bipartite response regulators"/>
    <property type="match status" value="1"/>
</dbReference>
<dbReference type="PROSITE" id="PS50110">
    <property type="entry name" value="RESPONSE_REGULATORY"/>
    <property type="match status" value="1"/>
</dbReference>
<dbReference type="AlphaFoldDB" id="D2BJH2"/>
<evidence type="ECO:0000256" key="1">
    <source>
        <dbReference type="ARBA" id="ARBA00022553"/>
    </source>
</evidence>
<evidence type="ECO:0000256" key="2">
    <source>
        <dbReference type="ARBA" id="ARBA00023125"/>
    </source>
</evidence>
<dbReference type="OrthoDB" id="9780153at2"/>
<dbReference type="Proteomes" id="UP000002506">
    <property type="component" value="Chromosome"/>
</dbReference>
<dbReference type="GO" id="GO:0000160">
    <property type="term" value="P:phosphorelay signal transduction system"/>
    <property type="evidence" value="ECO:0007669"/>
    <property type="project" value="InterPro"/>
</dbReference>
<dbReference type="InterPro" id="IPR001789">
    <property type="entry name" value="Sig_transdc_resp-reg_receiver"/>
</dbReference>
<dbReference type="PRINTS" id="PR00038">
    <property type="entry name" value="HTHLUXR"/>
</dbReference>
<evidence type="ECO:0000313" key="7">
    <source>
        <dbReference type="Proteomes" id="UP000002506"/>
    </source>
</evidence>
<accession>D2BJH2</accession>
<feature type="modified residue" description="4-aspartylphosphate" evidence="3">
    <location>
        <position position="72"/>
    </location>
</feature>
<dbReference type="HOGENOM" id="CLU_000445_90_0_0"/>
<organism evidence="6 7">
    <name type="scientific">Dehalococcoides mccartyi (strain VS)</name>
    <dbReference type="NCBI Taxonomy" id="311424"/>
    <lineage>
        <taxon>Bacteria</taxon>
        <taxon>Bacillati</taxon>
        <taxon>Chloroflexota</taxon>
        <taxon>Dehalococcoidia</taxon>
        <taxon>Dehalococcoidales</taxon>
        <taxon>Dehalococcoidaceae</taxon>
        <taxon>Dehalococcoides</taxon>
    </lineage>
</organism>
<evidence type="ECO:0000259" key="5">
    <source>
        <dbReference type="PROSITE" id="PS50110"/>
    </source>
</evidence>
<dbReference type="EMBL" id="CP001827">
    <property type="protein sequence ID" value="ACZ62472.1"/>
    <property type="molecule type" value="Genomic_DNA"/>
</dbReference>
<dbReference type="InterPro" id="IPR011006">
    <property type="entry name" value="CheY-like_superfamily"/>
</dbReference>
<sequence>MYSQENTNQKPAANSAGQTIKVVLIDDHEIVRQGLATMLQKEADICLVGDASDSSSGLDIIEKTNPDVVLLDIQLGNSDIDGFALAKKIKSKSPNRVVIMLTGFDSELYLTEALKSKVNGFILKEHPRLILACAIRMAYSGISIWDTKILYRALTNISKPKEEIADAPLVHKKFGTDLTDRERTILNLLAKGYSNKDIGQKLDYTQTTVKKYVYNCMKKLGVSNRTQLAILANNNGLQ</sequence>
<dbReference type="InterPro" id="IPR016032">
    <property type="entry name" value="Sig_transdc_resp-reg_C-effctor"/>
</dbReference>
<proteinExistence type="predicted"/>
<dbReference type="GO" id="GO:0006355">
    <property type="term" value="P:regulation of DNA-templated transcription"/>
    <property type="evidence" value="ECO:0007669"/>
    <property type="project" value="InterPro"/>
</dbReference>
<evidence type="ECO:0000313" key="6">
    <source>
        <dbReference type="EMBL" id="ACZ62472.1"/>
    </source>
</evidence>
<protein>
    <submittedName>
        <fullName evidence="6">DNA-binding response regulator, LuxR family</fullName>
    </submittedName>
</protein>
<dbReference type="eggNOG" id="COG2197">
    <property type="taxonomic scope" value="Bacteria"/>
</dbReference>
<keyword evidence="1 3" id="KW-0597">Phosphoprotein</keyword>
<dbReference type="CDD" id="cd06170">
    <property type="entry name" value="LuxR_C_like"/>
    <property type="match status" value="1"/>
</dbReference>
<dbReference type="PROSITE" id="PS50043">
    <property type="entry name" value="HTH_LUXR_2"/>
    <property type="match status" value="1"/>
</dbReference>
<dbReference type="InterPro" id="IPR000792">
    <property type="entry name" value="Tscrpt_reg_LuxR_C"/>
</dbReference>
<dbReference type="GO" id="GO:0003677">
    <property type="term" value="F:DNA binding"/>
    <property type="evidence" value="ECO:0007669"/>
    <property type="project" value="UniProtKB-KW"/>
</dbReference>
<dbReference type="Pfam" id="PF00196">
    <property type="entry name" value="GerE"/>
    <property type="match status" value="1"/>
</dbReference>
<dbReference type="InterPro" id="IPR039420">
    <property type="entry name" value="WalR-like"/>
</dbReference>
<dbReference type="SMART" id="SM00421">
    <property type="entry name" value="HTH_LUXR"/>
    <property type="match status" value="1"/>
</dbReference>
<keyword evidence="2 6" id="KW-0238">DNA-binding</keyword>